<accession>A0AA42B9R2</accession>
<evidence type="ECO:0000313" key="1">
    <source>
        <dbReference type="EMBL" id="MCM8747584.1"/>
    </source>
</evidence>
<dbReference type="SUPFAM" id="SSF88723">
    <property type="entry name" value="PIN domain-like"/>
    <property type="match status" value="1"/>
</dbReference>
<dbReference type="RefSeq" id="WP_284055369.1">
    <property type="nucleotide sequence ID" value="NZ_JAMSLR010000001.1"/>
</dbReference>
<reference evidence="1" key="1">
    <citation type="submission" date="2022-06" db="EMBL/GenBank/DDBJ databases">
        <title>CFH 74404 Thermomicrobiaceae sp.</title>
        <authorList>
            <person name="Ming H."/>
            <person name="Li W.-J."/>
            <person name="Zhao Z."/>
        </authorList>
    </citation>
    <scope>NUCLEOTIDE SEQUENCE</scope>
    <source>
        <strain evidence="1">CFH 74404</strain>
    </source>
</reference>
<dbReference type="EMBL" id="JAMSLR010000001">
    <property type="protein sequence ID" value="MCM8747584.1"/>
    <property type="molecule type" value="Genomic_DNA"/>
</dbReference>
<name>A0AA42B9R2_9BACT</name>
<dbReference type="Proteomes" id="UP001165306">
    <property type="component" value="Unassembled WGS sequence"/>
</dbReference>
<sequence>MTPLAATRLMFLETNVIERYFTEDVPEKIEGARRVVEQEPGLALAPVTLAETAYVLTRPYGVPREVVVDPLWRWCSDGTSRYAGSIRAR</sequence>
<dbReference type="InterPro" id="IPR029060">
    <property type="entry name" value="PIN-like_dom_sf"/>
</dbReference>
<evidence type="ECO:0000313" key="2">
    <source>
        <dbReference type="Proteomes" id="UP001165306"/>
    </source>
</evidence>
<proteinExistence type="predicted"/>
<gene>
    <name evidence="1" type="ORF">NET02_00330</name>
</gene>
<evidence type="ECO:0008006" key="3">
    <source>
        <dbReference type="Google" id="ProtNLM"/>
    </source>
</evidence>
<dbReference type="AlphaFoldDB" id="A0AA42B9R2"/>
<keyword evidence="2" id="KW-1185">Reference proteome</keyword>
<organism evidence="1 2">
    <name type="scientific">Thermalbibacter longus</name>
    <dbReference type="NCBI Taxonomy" id="2951981"/>
    <lineage>
        <taxon>Bacteria</taxon>
        <taxon>Pseudomonadati</taxon>
        <taxon>Thermomicrobiota</taxon>
        <taxon>Thermomicrobia</taxon>
        <taxon>Thermomicrobiales</taxon>
        <taxon>Thermomicrobiaceae</taxon>
        <taxon>Thermalbibacter</taxon>
    </lineage>
</organism>
<comment type="caution">
    <text evidence="1">The sequence shown here is derived from an EMBL/GenBank/DDBJ whole genome shotgun (WGS) entry which is preliminary data.</text>
</comment>
<protein>
    <recommendedName>
        <fullName evidence="3">PIN domain-containing protein</fullName>
    </recommendedName>
</protein>